<dbReference type="CDD" id="cd00082">
    <property type="entry name" value="HisKA"/>
    <property type="match status" value="1"/>
</dbReference>
<dbReference type="RefSeq" id="WP_160904829.1">
    <property type="nucleotide sequence ID" value="NZ_WVHS01000001.1"/>
</dbReference>
<feature type="transmembrane region" description="Helical" evidence="4">
    <location>
        <begin position="779"/>
        <end position="797"/>
    </location>
</feature>
<dbReference type="Pfam" id="PF07495">
    <property type="entry name" value="Y_Y_Y"/>
    <property type="match status" value="1"/>
</dbReference>
<keyword evidence="4" id="KW-0812">Transmembrane</keyword>
<dbReference type="Proteomes" id="UP000451233">
    <property type="component" value="Unassembled WGS sequence"/>
</dbReference>
<dbReference type="InterPro" id="IPR003594">
    <property type="entry name" value="HATPase_dom"/>
</dbReference>
<dbReference type="SMART" id="SM00388">
    <property type="entry name" value="HisKA"/>
    <property type="match status" value="1"/>
</dbReference>
<evidence type="ECO:0000256" key="3">
    <source>
        <dbReference type="ARBA" id="ARBA00022553"/>
    </source>
</evidence>
<dbReference type="Gene3D" id="1.10.287.130">
    <property type="match status" value="1"/>
</dbReference>
<keyword evidence="4" id="KW-1133">Transmembrane helix</keyword>
<dbReference type="InterPro" id="IPR011110">
    <property type="entry name" value="Reg_prop"/>
</dbReference>
<feature type="domain" description="Histidine kinase" evidence="5">
    <location>
        <begin position="833"/>
        <end position="1048"/>
    </location>
</feature>
<keyword evidence="7" id="KW-1185">Reference proteome</keyword>
<dbReference type="InterPro" id="IPR004358">
    <property type="entry name" value="Sig_transdc_His_kin-like_C"/>
</dbReference>
<evidence type="ECO:0000313" key="6">
    <source>
        <dbReference type="EMBL" id="MXV13800.1"/>
    </source>
</evidence>
<dbReference type="EC" id="2.7.13.3" evidence="2"/>
<comment type="catalytic activity">
    <reaction evidence="1">
        <text>ATP + protein L-histidine = ADP + protein N-phospho-L-histidine.</text>
        <dbReference type="EC" id="2.7.13.3"/>
    </reaction>
</comment>
<accession>A0A7K1XSC7</accession>
<dbReference type="Pfam" id="PF00512">
    <property type="entry name" value="HisKA"/>
    <property type="match status" value="1"/>
</dbReference>
<keyword evidence="6" id="KW-0808">Transferase</keyword>
<comment type="caution">
    <text evidence="6">The sequence shown here is derived from an EMBL/GenBank/DDBJ whole genome shotgun (WGS) entry which is preliminary data.</text>
</comment>
<dbReference type="GO" id="GO:0000155">
    <property type="term" value="F:phosphorelay sensor kinase activity"/>
    <property type="evidence" value="ECO:0007669"/>
    <property type="project" value="InterPro"/>
</dbReference>
<dbReference type="PROSITE" id="PS50109">
    <property type="entry name" value="HIS_KIN"/>
    <property type="match status" value="1"/>
</dbReference>
<sequence>MRPAYYFAYLSLLFQFVASVCNGQYYFKRYQVDDGLAHNAVVTILQDSKGFMWFGTRGGLNRFDGYNFKVYRNPHNKFGSIGNNVITALAEDKAGMLWIATGTGIFMYNPFSEAVSPLEIAPASYISHLVIDQENNVWFLANYSLYKYDQRQKKIENLHIGASCLAIDRKMNIWMGDNDGVVSTYHPGNRSLFNIRVIGKDIPGNMRSISKIYPLSGGEVLVGCFKLGLKSYNVKTGAIKSLPLRNSENTEIYVRDITAGSDREYWIATESGIFVYDMVTGKCRNLRKRTGDPYSLGDNAVYAICRDNQGSMWAGTYFGGVNYYSRENARFEKYYPVKGINSISGEAVRAICPDNNGNLWIGTEDAGVNKLDPRTGQFTVYSATGRPGDISYHNIHGLLALDNQLFIGPFFHGMDIMDMRTGKVTDHFKFIGDKSDNVSDFIHHFYLTRDSTLLVGTAYQGSGLFAYNRTRKVFSRITQIPYNSYVFNILEDSKGNIWTSSSSRGAFYYNPGNGRSGNMRFGDKVKGKTVNEASVQYIFEDSSHAMWFATAGEGLIRLSPDWKTMKKFSTVNGLPSNVLFCIQEDNSKRLWISSLKGLICFDLRTGKCKTYTQSNGLLTDQFNYSSAYKDPSGKMYFGSVKGMIAFDPAEFDQKDSSPPTYITGFQLNNKELVPGMKDSPLNRSILYTDTLVLAHDQNNFSIEFAALNYSSTRVTRYKYIMQGVEKYWTYLNTNRNAYFTDLSPGEYTFMVRAESNVGSWSGRERRFFIRILPPFWQTYTAYIVYLVLLGTCIYVSIRYYHRQLERKNLNRLQLFEYEKRKEIYEAKIEFFTNITHEIQTPLTLIVGPAQRLLKKSEELPGIRSSLQMLYKNAIRLTELTSQLLDFRRTEMNQFGLNFVNVDIANLLKEQIAVFDQEAKKDLISLNLELPESRVVCFVDREAFVKICSNLLSNAVKYADTTVTVSLMPPTDRNEVFSIRFRNDGKGIPGEFKDRIFEPFFRLRGSEKAGTGLGLSLAQSLTQLHKGSLTLISGDPDRIIFELTLPVRQEVEFNLGSWKKRL</sequence>
<dbReference type="FunFam" id="1.10.287.130:FF:000045">
    <property type="entry name" value="Two-component system sensor histidine kinase/response regulator"/>
    <property type="match status" value="1"/>
</dbReference>
<keyword evidence="3" id="KW-0597">Phosphoprotein</keyword>
<evidence type="ECO:0000256" key="2">
    <source>
        <dbReference type="ARBA" id="ARBA00012438"/>
    </source>
</evidence>
<evidence type="ECO:0000313" key="7">
    <source>
        <dbReference type="Proteomes" id="UP000451233"/>
    </source>
</evidence>
<dbReference type="PANTHER" id="PTHR43547:SF2">
    <property type="entry name" value="HYBRID SIGNAL TRANSDUCTION HISTIDINE KINASE C"/>
    <property type="match status" value="1"/>
</dbReference>
<evidence type="ECO:0000256" key="1">
    <source>
        <dbReference type="ARBA" id="ARBA00000085"/>
    </source>
</evidence>
<name>A0A7K1XSC7_9SPHI</name>
<dbReference type="CDD" id="cd00075">
    <property type="entry name" value="HATPase"/>
    <property type="match status" value="1"/>
</dbReference>
<dbReference type="InterPro" id="IPR036097">
    <property type="entry name" value="HisK_dim/P_sf"/>
</dbReference>
<dbReference type="Pfam" id="PF07494">
    <property type="entry name" value="Reg_prop"/>
    <property type="match status" value="4"/>
</dbReference>
<keyword evidence="6" id="KW-0418">Kinase</keyword>
<dbReference type="Pfam" id="PF02518">
    <property type="entry name" value="HATPase_c"/>
    <property type="match status" value="1"/>
</dbReference>
<organism evidence="6 7">
    <name type="scientific">Hufsiella ginkgonis</name>
    <dbReference type="NCBI Taxonomy" id="2695274"/>
    <lineage>
        <taxon>Bacteria</taxon>
        <taxon>Pseudomonadati</taxon>
        <taxon>Bacteroidota</taxon>
        <taxon>Sphingobacteriia</taxon>
        <taxon>Sphingobacteriales</taxon>
        <taxon>Sphingobacteriaceae</taxon>
        <taxon>Hufsiella</taxon>
    </lineage>
</organism>
<dbReference type="InterPro" id="IPR015943">
    <property type="entry name" value="WD40/YVTN_repeat-like_dom_sf"/>
</dbReference>
<proteinExistence type="predicted"/>
<dbReference type="EMBL" id="WVHS01000001">
    <property type="protein sequence ID" value="MXV13800.1"/>
    <property type="molecule type" value="Genomic_DNA"/>
</dbReference>
<dbReference type="Gene3D" id="2.130.10.10">
    <property type="entry name" value="YVTN repeat-like/Quinoprotein amine dehydrogenase"/>
    <property type="match status" value="2"/>
</dbReference>
<dbReference type="SMART" id="SM00387">
    <property type="entry name" value="HATPase_c"/>
    <property type="match status" value="1"/>
</dbReference>
<dbReference type="Gene3D" id="3.30.565.10">
    <property type="entry name" value="Histidine kinase-like ATPase, C-terminal domain"/>
    <property type="match status" value="1"/>
</dbReference>
<dbReference type="InterPro" id="IPR005467">
    <property type="entry name" value="His_kinase_dom"/>
</dbReference>
<dbReference type="InterPro" id="IPR013783">
    <property type="entry name" value="Ig-like_fold"/>
</dbReference>
<dbReference type="InterPro" id="IPR036890">
    <property type="entry name" value="HATPase_C_sf"/>
</dbReference>
<dbReference type="PANTHER" id="PTHR43547">
    <property type="entry name" value="TWO-COMPONENT HISTIDINE KINASE"/>
    <property type="match status" value="1"/>
</dbReference>
<dbReference type="SUPFAM" id="SSF55874">
    <property type="entry name" value="ATPase domain of HSP90 chaperone/DNA topoisomerase II/histidine kinase"/>
    <property type="match status" value="1"/>
</dbReference>
<dbReference type="FunFam" id="2.60.40.10:FF:000791">
    <property type="entry name" value="Two-component system sensor histidine kinase/response regulator"/>
    <property type="match status" value="1"/>
</dbReference>
<dbReference type="InterPro" id="IPR011123">
    <property type="entry name" value="Y_Y_Y"/>
</dbReference>
<dbReference type="PRINTS" id="PR00344">
    <property type="entry name" value="BCTRLSENSOR"/>
</dbReference>
<evidence type="ECO:0000259" key="5">
    <source>
        <dbReference type="PROSITE" id="PS50109"/>
    </source>
</evidence>
<evidence type="ECO:0000256" key="4">
    <source>
        <dbReference type="SAM" id="Phobius"/>
    </source>
</evidence>
<keyword evidence="4" id="KW-0472">Membrane</keyword>
<reference evidence="6 7" key="1">
    <citation type="submission" date="2019-11" db="EMBL/GenBank/DDBJ databases">
        <title>Pedobacter sp. HMF7056 Genome sequencing and assembly.</title>
        <authorList>
            <person name="Kang H."/>
            <person name="Kim H."/>
            <person name="Joh K."/>
        </authorList>
    </citation>
    <scope>NUCLEOTIDE SEQUENCE [LARGE SCALE GENOMIC DNA]</scope>
    <source>
        <strain evidence="6 7">HMF7056</strain>
    </source>
</reference>
<dbReference type="Gene3D" id="2.60.40.10">
    <property type="entry name" value="Immunoglobulins"/>
    <property type="match status" value="1"/>
</dbReference>
<dbReference type="AlphaFoldDB" id="A0A7K1XSC7"/>
<dbReference type="SUPFAM" id="SSF63829">
    <property type="entry name" value="Calcium-dependent phosphotriesterase"/>
    <property type="match status" value="3"/>
</dbReference>
<dbReference type="InterPro" id="IPR003661">
    <property type="entry name" value="HisK_dim/P_dom"/>
</dbReference>
<protein>
    <recommendedName>
        <fullName evidence="2">histidine kinase</fullName>
        <ecNumber evidence="2">2.7.13.3</ecNumber>
    </recommendedName>
</protein>
<gene>
    <name evidence="6" type="ORF">GS398_00660</name>
</gene>
<dbReference type="SUPFAM" id="SSF47384">
    <property type="entry name" value="Homodimeric domain of signal transducing histidine kinase"/>
    <property type="match status" value="1"/>
</dbReference>